<comment type="subcellular location">
    <subcellularLocation>
        <location evidence="1">Cell membrane</location>
        <topology evidence="1">Multi-pass membrane protein</topology>
    </subcellularLocation>
</comment>
<evidence type="ECO:0000256" key="6">
    <source>
        <dbReference type="ARBA" id="ARBA00023136"/>
    </source>
</evidence>
<feature type="transmembrane region" description="Helical" evidence="7">
    <location>
        <begin position="959"/>
        <end position="983"/>
    </location>
</feature>
<dbReference type="Gene3D" id="1.20.1640.10">
    <property type="entry name" value="Multidrug efflux transporter AcrB transmembrane domain"/>
    <property type="match status" value="2"/>
</dbReference>
<comment type="caution">
    <text evidence="8">The sequence shown here is derived from an EMBL/GenBank/DDBJ whole genome shotgun (WGS) entry which is preliminary data.</text>
</comment>
<feature type="transmembrane region" description="Helical" evidence="7">
    <location>
        <begin position="369"/>
        <end position="402"/>
    </location>
</feature>
<evidence type="ECO:0000256" key="7">
    <source>
        <dbReference type="SAM" id="Phobius"/>
    </source>
</evidence>
<keyword evidence="6 7" id="KW-0472">Membrane</keyword>
<evidence type="ECO:0000313" key="9">
    <source>
        <dbReference type="Proteomes" id="UP000229307"/>
    </source>
</evidence>
<reference evidence="9" key="1">
    <citation type="submission" date="2017-09" db="EMBL/GenBank/DDBJ databases">
        <title>Depth-based differentiation of microbial function through sediment-hosted aquifers and enrichment of novel symbionts in the deep terrestrial subsurface.</title>
        <authorList>
            <person name="Probst A.J."/>
            <person name="Ladd B."/>
            <person name="Jarett J.K."/>
            <person name="Geller-Mcgrath D.E."/>
            <person name="Sieber C.M.K."/>
            <person name="Emerson J.B."/>
            <person name="Anantharaman K."/>
            <person name="Thomas B.C."/>
            <person name="Malmstrom R."/>
            <person name="Stieglmeier M."/>
            <person name="Klingl A."/>
            <person name="Woyke T."/>
            <person name="Ryan C.M."/>
            <person name="Banfield J.F."/>
        </authorList>
    </citation>
    <scope>NUCLEOTIDE SEQUENCE [LARGE SCALE GENOMIC DNA]</scope>
</reference>
<dbReference type="SUPFAM" id="SSF82714">
    <property type="entry name" value="Multidrug efflux transporter AcrB TolC docking domain, DN and DC subdomains"/>
    <property type="match status" value="2"/>
</dbReference>
<dbReference type="InterPro" id="IPR001036">
    <property type="entry name" value="Acrflvin-R"/>
</dbReference>
<keyword evidence="3" id="KW-1003">Cell membrane</keyword>
<feature type="transmembrane region" description="Helical" evidence="7">
    <location>
        <begin position="931"/>
        <end position="953"/>
    </location>
</feature>
<keyword evidence="5 7" id="KW-1133">Transmembrane helix</keyword>
<dbReference type="NCBIfam" id="TIGR00914">
    <property type="entry name" value="2A0601"/>
    <property type="match status" value="1"/>
</dbReference>
<evidence type="ECO:0000256" key="2">
    <source>
        <dbReference type="ARBA" id="ARBA00022448"/>
    </source>
</evidence>
<feature type="transmembrane region" description="Helical" evidence="7">
    <location>
        <begin position="476"/>
        <end position="498"/>
    </location>
</feature>
<name>A0A2M7S657_9BACT</name>
<dbReference type="GO" id="GO:0005886">
    <property type="term" value="C:plasma membrane"/>
    <property type="evidence" value="ECO:0007669"/>
    <property type="project" value="UniProtKB-SubCell"/>
</dbReference>
<feature type="transmembrane region" description="Helical" evidence="7">
    <location>
        <begin position="1012"/>
        <end position="1034"/>
    </location>
</feature>
<dbReference type="InterPro" id="IPR004763">
    <property type="entry name" value="CusA-like"/>
</dbReference>
<evidence type="ECO:0000313" key="8">
    <source>
        <dbReference type="EMBL" id="PIZ14803.1"/>
    </source>
</evidence>
<protein>
    <submittedName>
        <fullName evidence="8">CusA/CzcA family heavy metal efflux RND transporter</fullName>
    </submittedName>
</protein>
<dbReference type="GO" id="GO:0008324">
    <property type="term" value="F:monoatomic cation transmembrane transporter activity"/>
    <property type="evidence" value="ECO:0007669"/>
    <property type="project" value="InterPro"/>
</dbReference>
<keyword evidence="4 7" id="KW-0812">Transmembrane</keyword>
<dbReference type="AlphaFoldDB" id="A0A2M7S657"/>
<organism evidence="8 9">
    <name type="scientific">Candidatus Desantisbacteria bacterium CG_4_10_14_0_8_um_filter_48_22</name>
    <dbReference type="NCBI Taxonomy" id="1974543"/>
    <lineage>
        <taxon>Bacteria</taxon>
        <taxon>Candidatus Desantisiibacteriota</taxon>
    </lineage>
</organism>
<dbReference type="GO" id="GO:0046872">
    <property type="term" value="F:metal ion binding"/>
    <property type="evidence" value="ECO:0007669"/>
    <property type="project" value="InterPro"/>
</dbReference>
<dbReference type="SUPFAM" id="SSF82693">
    <property type="entry name" value="Multidrug efflux transporter AcrB pore domain, PN1, PN2, PC1 and PC2 subdomains"/>
    <property type="match status" value="2"/>
</dbReference>
<dbReference type="Pfam" id="PF00873">
    <property type="entry name" value="ACR_tran"/>
    <property type="match status" value="1"/>
</dbReference>
<sequence>MIKKFIEVCLRNRFIVITVFAFLILASIWAVKETPVDAIPDIGEMQIIVFADWPGRSPKDIENQVIYPLTTQLMGTPKMKVVRSFSGFSMGMVNVIFKEGTDYYWARTRVLERMDVAKRLLPAEASVYMAPDATALGQIFWYTVENGYYCPKHPQKAYEKPGKCPIDREELIPSQYDLGGLRSIQDWYVRYQLTSAYGVAEVASVGGYVKQYQIDVDPNKMLAHNVKLNEVIMAVRRSNIDVGAKVFEEGGMQFVVRGVGFIKTVEDIESIVVGAKEGVPVYIRNIGAVTIGSDFRIGALDKEGKEVTGGVVLMRIGENPLRVTERVKAKISELELGLPPGIRIVPFYDRTGLIKRTISTLNDALVQEIIVSAAVVVVFLLHIGASFITTLIFPLGVLLAFLMMKFLHIEANVMSLGGIAIAIGILDDCGSVIAENIYRRIAEAQRQKETGKVVLLTPSERLKVCTEGAQEVGPSVFTALLTTLVGFIPVYVLTGQAGKLFKPLAWTKSLAMISAMFIGFALLPVLSYYLLRGKLQHADENITARFIRKIYKSVISWALNHKKIIVSISLAIMVTGVVIVPRIKREFMPPLNEGDLLFMPVMLPGVSLTQAMEVLQNQDKILKEQFPQETEWVVGKVGRASTATDPAPIEMLETIIHLKPEKEWRKGITREKLISEMIEATRIPGVSPIMTQPIRNRIDMLATGIQTPVGIKVFGPDLQKIEEIAIQIERIMSGVKGAVGPYAERIGNRPYFEIEIDRQQIARYGVRLGDVQDIITAAVGGANITTTIEGRERYPVRVRYMRELRDNAEAIKRIFVPTSSGAQVPLSQLARFEKKPGPAMISSENAMTYARIFINVDPGVIGIVDFVGLAKKTLAQKIKSGELVLPSGYYISWSGQYESEMEARKTLAIALPLCLVFIFFLIYLQFKDVVSLTLSLVGLPISIAGGAILLYLFHFNFSTAVWVGFIAVFGVATDNAVILIAFLNDLFKEKKISSIDEIKETVSEGGLVRVRALTMTTLTTIIGLLPVMFFTSAGSEIMKPMATPTIGGLTLATFANLILVPVLYCWIKERKFKNLNKFSSPNAE</sequence>
<evidence type="ECO:0000256" key="3">
    <source>
        <dbReference type="ARBA" id="ARBA00022475"/>
    </source>
</evidence>
<feature type="transmembrane region" description="Helical" evidence="7">
    <location>
        <begin position="510"/>
        <end position="531"/>
    </location>
</feature>
<dbReference type="PRINTS" id="PR00702">
    <property type="entry name" value="ACRIFLAVINRP"/>
</dbReference>
<keyword evidence="2" id="KW-0813">Transport</keyword>
<evidence type="ECO:0000256" key="5">
    <source>
        <dbReference type="ARBA" id="ARBA00022989"/>
    </source>
</evidence>
<evidence type="ECO:0000256" key="1">
    <source>
        <dbReference type="ARBA" id="ARBA00004651"/>
    </source>
</evidence>
<dbReference type="Proteomes" id="UP000229307">
    <property type="component" value="Unassembled WGS sequence"/>
</dbReference>
<dbReference type="InterPro" id="IPR027463">
    <property type="entry name" value="AcrB_DN_DC_subdom"/>
</dbReference>
<evidence type="ECO:0000256" key="4">
    <source>
        <dbReference type="ARBA" id="ARBA00022692"/>
    </source>
</evidence>
<dbReference type="GO" id="GO:0042910">
    <property type="term" value="F:xenobiotic transmembrane transporter activity"/>
    <property type="evidence" value="ECO:0007669"/>
    <property type="project" value="TreeGrafter"/>
</dbReference>
<accession>A0A2M7S657</accession>
<dbReference type="EMBL" id="PFMR01000301">
    <property type="protein sequence ID" value="PIZ14803.1"/>
    <property type="molecule type" value="Genomic_DNA"/>
</dbReference>
<dbReference type="PANTHER" id="PTHR32063">
    <property type="match status" value="1"/>
</dbReference>
<dbReference type="PANTHER" id="PTHR32063:SF19">
    <property type="entry name" value="CATION EFFLUX SYSTEM PROTEIN CUSA"/>
    <property type="match status" value="1"/>
</dbReference>
<dbReference type="Gene3D" id="3.30.70.1430">
    <property type="entry name" value="Multidrug efflux transporter AcrB pore domain"/>
    <property type="match status" value="2"/>
</dbReference>
<dbReference type="SUPFAM" id="SSF82866">
    <property type="entry name" value="Multidrug efflux transporter AcrB transmembrane domain"/>
    <property type="match status" value="2"/>
</dbReference>
<dbReference type="Gene3D" id="3.30.70.1320">
    <property type="entry name" value="Multidrug efflux transporter AcrB pore domain like"/>
    <property type="match status" value="1"/>
</dbReference>
<dbReference type="Gene3D" id="3.30.70.1440">
    <property type="entry name" value="Multidrug efflux transporter AcrB pore domain"/>
    <property type="match status" value="1"/>
</dbReference>
<proteinExistence type="predicted"/>
<feature type="transmembrane region" description="Helical" evidence="7">
    <location>
        <begin position="1046"/>
        <end position="1067"/>
    </location>
</feature>
<feature type="transmembrane region" description="Helical" evidence="7">
    <location>
        <begin position="906"/>
        <end position="924"/>
    </location>
</feature>
<feature type="transmembrane region" description="Helical" evidence="7">
    <location>
        <begin position="564"/>
        <end position="583"/>
    </location>
</feature>
<dbReference type="Gene3D" id="3.30.2090.10">
    <property type="entry name" value="Multidrug efflux transporter AcrB TolC docking domain, DN and DC subdomains"/>
    <property type="match status" value="2"/>
</dbReference>
<gene>
    <name evidence="8" type="ORF">COY52_11085</name>
</gene>